<gene>
    <name evidence="1" type="ORF">PACLA_8A041284</name>
</gene>
<dbReference type="PANTHER" id="PTHR33845:SF1">
    <property type="entry name" value="C2H2-TYPE DOMAIN-CONTAINING PROTEIN"/>
    <property type="match status" value="1"/>
</dbReference>
<keyword evidence="2" id="KW-1185">Reference proteome</keyword>
<evidence type="ECO:0000313" key="1">
    <source>
        <dbReference type="EMBL" id="CAB3995092.1"/>
    </source>
</evidence>
<dbReference type="Proteomes" id="UP001152795">
    <property type="component" value="Unassembled WGS sequence"/>
</dbReference>
<dbReference type="Gene3D" id="3.30.160.60">
    <property type="entry name" value="Classic Zinc Finger"/>
    <property type="match status" value="1"/>
</dbReference>
<reference evidence="1" key="1">
    <citation type="submission" date="2020-04" db="EMBL/GenBank/DDBJ databases">
        <authorList>
            <person name="Alioto T."/>
            <person name="Alioto T."/>
            <person name="Gomez Garrido J."/>
        </authorList>
    </citation>
    <scope>NUCLEOTIDE SEQUENCE</scope>
    <source>
        <strain evidence="1">A484AB</strain>
    </source>
</reference>
<dbReference type="OrthoDB" id="5974944at2759"/>
<dbReference type="InterPro" id="IPR013087">
    <property type="entry name" value="Znf_C2H2_type"/>
</dbReference>
<evidence type="ECO:0000313" key="2">
    <source>
        <dbReference type="Proteomes" id="UP001152795"/>
    </source>
</evidence>
<sequence>MKNALLSHGGVEGVRVAVVPCIDDSFVAQLDKIPGISKLNNFEFKGRNIVTWRAYDVGKGKRISLSKIQAENTKRNQQSVTTEFEKAVQEEKAEDSESPIYSCPQEGCTRVFQRSSALEKHLSLESCTSILEKQTMLDVAKEKYASLLKEDVCAIPSISTSCSTVVADSYPVAQEGWALKESTKSYRFNEKQKSYLTSKFNIGQETGRKMKADVVSKEMRHARGEDGHRLFGVTEFLSVEQVSSFFSRMAAKVRQQKITITEADAAAAVEEDNFHEMRNKVLSSLQLQHPIDFDQYNVCDMVKSSTLKKLKMDMLQRLCEELNLDVPENVWQEEEHKITLHQAPRKCCFRMLL</sequence>
<name>A0A7D9DWQ7_PARCT</name>
<dbReference type="AlphaFoldDB" id="A0A7D9DWQ7"/>
<organism evidence="1 2">
    <name type="scientific">Paramuricea clavata</name>
    <name type="common">Red gorgonian</name>
    <name type="synonym">Violescent sea-whip</name>
    <dbReference type="NCBI Taxonomy" id="317549"/>
    <lineage>
        <taxon>Eukaryota</taxon>
        <taxon>Metazoa</taxon>
        <taxon>Cnidaria</taxon>
        <taxon>Anthozoa</taxon>
        <taxon>Octocorallia</taxon>
        <taxon>Malacalcyonacea</taxon>
        <taxon>Plexauridae</taxon>
        <taxon>Paramuricea</taxon>
    </lineage>
</organism>
<protein>
    <submittedName>
        <fullName evidence="1">Retrovirus-related Pol poly from transposon 412, partial</fullName>
    </submittedName>
</protein>
<dbReference type="EMBL" id="CACRXK020002597">
    <property type="protein sequence ID" value="CAB3995092.1"/>
    <property type="molecule type" value="Genomic_DNA"/>
</dbReference>
<proteinExistence type="predicted"/>
<comment type="caution">
    <text evidence="1">The sequence shown here is derived from an EMBL/GenBank/DDBJ whole genome shotgun (WGS) entry which is preliminary data.</text>
</comment>
<dbReference type="PROSITE" id="PS50157">
    <property type="entry name" value="ZINC_FINGER_C2H2_2"/>
    <property type="match status" value="1"/>
</dbReference>
<accession>A0A7D9DWQ7</accession>
<dbReference type="PANTHER" id="PTHR33845">
    <property type="entry name" value="C2H2-TYPE DOMAIN-CONTAINING PROTEIN"/>
    <property type="match status" value="1"/>
</dbReference>